<keyword evidence="10" id="KW-0573">Peptidoglycan synthesis</keyword>
<dbReference type="GO" id="GO:0008360">
    <property type="term" value="P:regulation of cell shape"/>
    <property type="evidence" value="ECO:0007669"/>
    <property type="project" value="UniProtKB-KW"/>
</dbReference>
<evidence type="ECO:0000259" key="18">
    <source>
        <dbReference type="SMART" id="SM00936"/>
    </source>
</evidence>
<dbReference type="InterPro" id="IPR012338">
    <property type="entry name" value="Beta-lactam/transpept-like"/>
</dbReference>
<dbReference type="InterPro" id="IPR037167">
    <property type="entry name" value="Peptidase_S11_C_sf"/>
</dbReference>
<dbReference type="InterPro" id="IPR018044">
    <property type="entry name" value="Peptidase_S11"/>
</dbReference>
<feature type="region of interest" description="Disordered" evidence="16">
    <location>
        <begin position="16"/>
        <end position="58"/>
    </location>
</feature>
<keyword evidence="8" id="KW-0378">Hydrolase</keyword>
<dbReference type="AlphaFoldDB" id="A0A346XX23"/>
<evidence type="ECO:0000256" key="8">
    <source>
        <dbReference type="ARBA" id="ARBA00022801"/>
    </source>
</evidence>
<dbReference type="Gene3D" id="3.40.710.10">
    <property type="entry name" value="DD-peptidase/beta-lactamase superfamily"/>
    <property type="match status" value="1"/>
</dbReference>
<accession>A0A346XX23</accession>
<dbReference type="SUPFAM" id="SSF69189">
    <property type="entry name" value="Penicillin-binding protein associated domain"/>
    <property type="match status" value="1"/>
</dbReference>
<dbReference type="GO" id="GO:0009002">
    <property type="term" value="F:serine-type D-Ala-D-Ala carboxypeptidase activity"/>
    <property type="evidence" value="ECO:0007669"/>
    <property type="project" value="UniProtKB-EC"/>
</dbReference>
<dbReference type="Gene3D" id="2.60.410.10">
    <property type="entry name" value="D-Ala-D-Ala carboxypeptidase, C-terminal domain"/>
    <property type="match status" value="1"/>
</dbReference>
<dbReference type="GO" id="GO:0071555">
    <property type="term" value="P:cell wall organization"/>
    <property type="evidence" value="ECO:0007669"/>
    <property type="project" value="UniProtKB-KW"/>
</dbReference>
<organism evidence="19 20">
    <name type="scientific">Euzebya pacifica</name>
    <dbReference type="NCBI Taxonomy" id="1608957"/>
    <lineage>
        <taxon>Bacteria</taxon>
        <taxon>Bacillati</taxon>
        <taxon>Actinomycetota</taxon>
        <taxon>Nitriliruptoria</taxon>
        <taxon>Euzebyales</taxon>
    </lineage>
</organism>
<evidence type="ECO:0000313" key="19">
    <source>
        <dbReference type="EMBL" id="AXV06770.1"/>
    </source>
</evidence>
<comment type="function">
    <text evidence="1">Removes C-terminal D-alanyl residues from sugar-peptide cell wall precursors.</text>
</comment>
<evidence type="ECO:0000256" key="12">
    <source>
        <dbReference type="ARBA" id="ARBA00034000"/>
    </source>
</evidence>
<feature type="signal peptide" evidence="17">
    <location>
        <begin position="1"/>
        <end position="20"/>
    </location>
</feature>
<keyword evidence="11" id="KW-0961">Cell wall biogenesis/degradation</keyword>
<feature type="binding site" evidence="14">
    <location>
        <position position="274"/>
    </location>
    <ligand>
        <name>substrate</name>
    </ligand>
</feature>
<dbReference type="UniPathway" id="UPA00219"/>
<feature type="domain" description="Peptidase S11 D-Ala-D-Ala carboxypeptidase A C-terminal" evidence="18">
    <location>
        <begin position="321"/>
        <end position="406"/>
    </location>
</feature>
<dbReference type="InterPro" id="IPR015956">
    <property type="entry name" value="Peniciliin-bd_prot_C_sf"/>
</dbReference>
<dbReference type="PRINTS" id="PR00725">
    <property type="entry name" value="DADACBPTASE1"/>
</dbReference>
<dbReference type="InterPro" id="IPR001967">
    <property type="entry name" value="Peptidase_S11_N"/>
</dbReference>
<keyword evidence="20" id="KW-1185">Reference proteome</keyword>
<keyword evidence="6" id="KW-0645">Protease</keyword>
<dbReference type="PANTHER" id="PTHR21581">
    <property type="entry name" value="D-ALANYL-D-ALANINE CARBOXYPEPTIDASE"/>
    <property type="match status" value="1"/>
</dbReference>
<reference evidence="19 20" key="1">
    <citation type="submission" date="2018-09" db="EMBL/GenBank/DDBJ databases">
        <title>Complete genome sequence of Euzebya sp. DY32-46 isolated from seawater of Pacific Ocean.</title>
        <authorList>
            <person name="Xu L."/>
            <person name="Wu Y.-H."/>
            <person name="Xu X.-W."/>
        </authorList>
    </citation>
    <scope>NUCLEOTIDE SEQUENCE [LARGE SCALE GENOMIC DNA]</scope>
    <source>
        <strain evidence="19 20">DY32-46</strain>
    </source>
</reference>
<evidence type="ECO:0000256" key="9">
    <source>
        <dbReference type="ARBA" id="ARBA00022960"/>
    </source>
</evidence>
<evidence type="ECO:0000256" key="14">
    <source>
        <dbReference type="PIRSR" id="PIRSR618044-2"/>
    </source>
</evidence>
<name>A0A346XX23_9ACTN</name>
<gene>
    <name evidence="19" type="ORF">DVS28_a2086</name>
</gene>
<evidence type="ECO:0000256" key="2">
    <source>
        <dbReference type="ARBA" id="ARBA00004752"/>
    </source>
</evidence>
<feature type="active site" description="Proton acceptor" evidence="13">
    <location>
        <position position="112"/>
    </location>
</feature>
<evidence type="ECO:0000256" key="6">
    <source>
        <dbReference type="ARBA" id="ARBA00022670"/>
    </source>
</evidence>
<comment type="similarity">
    <text evidence="3 15">Belongs to the peptidase S11 family.</text>
</comment>
<evidence type="ECO:0000256" key="10">
    <source>
        <dbReference type="ARBA" id="ARBA00022984"/>
    </source>
</evidence>
<keyword evidence="7 17" id="KW-0732">Signal</keyword>
<keyword evidence="5 19" id="KW-0121">Carboxypeptidase</keyword>
<evidence type="ECO:0000256" key="15">
    <source>
        <dbReference type="RuleBase" id="RU004016"/>
    </source>
</evidence>
<feature type="active site" evidence="13">
    <location>
        <position position="171"/>
    </location>
</feature>
<dbReference type="RefSeq" id="WP_216826537.1">
    <property type="nucleotide sequence ID" value="NZ_CP031165.1"/>
</dbReference>
<evidence type="ECO:0000256" key="7">
    <source>
        <dbReference type="ARBA" id="ARBA00022729"/>
    </source>
</evidence>
<evidence type="ECO:0000256" key="13">
    <source>
        <dbReference type="PIRSR" id="PIRSR618044-1"/>
    </source>
</evidence>
<dbReference type="GO" id="GO:0009252">
    <property type="term" value="P:peptidoglycan biosynthetic process"/>
    <property type="evidence" value="ECO:0007669"/>
    <property type="project" value="UniProtKB-UniPathway"/>
</dbReference>
<feature type="compositionally biased region" description="Polar residues" evidence="16">
    <location>
        <begin position="26"/>
        <end position="35"/>
    </location>
</feature>
<dbReference type="EMBL" id="CP031165">
    <property type="protein sequence ID" value="AXV06770.1"/>
    <property type="molecule type" value="Genomic_DNA"/>
</dbReference>
<proteinExistence type="inferred from homology"/>
<dbReference type="SUPFAM" id="SSF56601">
    <property type="entry name" value="beta-lactamase/transpeptidase-like"/>
    <property type="match status" value="1"/>
</dbReference>
<evidence type="ECO:0000256" key="16">
    <source>
        <dbReference type="SAM" id="MobiDB-lite"/>
    </source>
</evidence>
<evidence type="ECO:0000256" key="11">
    <source>
        <dbReference type="ARBA" id="ARBA00023316"/>
    </source>
</evidence>
<dbReference type="Proteomes" id="UP000264006">
    <property type="component" value="Chromosome"/>
</dbReference>
<evidence type="ECO:0000313" key="20">
    <source>
        <dbReference type="Proteomes" id="UP000264006"/>
    </source>
</evidence>
<evidence type="ECO:0000256" key="17">
    <source>
        <dbReference type="SAM" id="SignalP"/>
    </source>
</evidence>
<dbReference type="EC" id="3.4.16.4" evidence="4"/>
<comment type="pathway">
    <text evidence="2">Cell wall biogenesis; peptidoglycan biosynthesis.</text>
</comment>
<protein>
    <recommendedName>
        <fullName evidence="4">serine-type D-Ala-D-Ala carboxypeptidase</fullName>
        <ecNumber evidence="4">3.4.16.4</ecNumber>
    </recommendedName>
</protein>
<comment type="catalytic activity">
    <reaction evidence="12">
        <text>Preferential cleavage: (Ac)2-L-Lys-D-Ala-|-D-Ala. Also transpeptidation of peptidyl-alanyl moieties that are N-acyl substituents of D-alanine.</text>
        <dbReference type="EC" id="3.4.16.4"/>
    </reaction>
</comment>
<evidence type="ECO:0000256" key="1">
    <source>
        <dbReference type="ARBA" id="ARBA00003217"/>
    </source>
</evidence>
<dbReference type="Pfam" id="PF00768">
    <property type="entry name" value="Peptidase_S11"/>
    <property type="match status" value="1"/>
</dbReference>
<evidence type="ECO:0000256" key="3">
    <source>
        <dbReference type="ARBA" id="ARBA00007164"/>
    </source>
</evidence>
<dbReference type="GO" id="GO:0006508">
    <property type="term" value="P:proteolysis"/>
    <property type="evidence" value="ECO:0007669"/>
    <property type="project" value="UniProtKB-KW"/>
</dbReference>
<sequence>MVLSLLTLLTATGPTATARAQATATDPETTSTEGSVTVDPSAPAVAPTLPESGLDPLVTASPDELVARPVPGPQPEAPGLTASGAVLFDPADQVVLTGVDPQVPRRMASTTKIMTLLLALEALADGAVAPELTVSPFAEEVDHAPGGASLDLEAGDVVPVEDLLAALLLRSGNGGAVALAEHIAGNETAFVSMMNARAVEMGLDDTTFVNSSGLTDDEDHHATPLDLALLGIEAMRYPSFAEWAGAATYDTGFFGVEENRNEMLTAYDGTIGIKTGFTTLAGQCLVAAAERDGRILYAVVLGSENRVADTSALFDHGFEDYARPTPLVAGDTPSSYRWAAGEVPLQVAEDLARTVGSGATVETVTRLAPDAGLPVEAGTPLGEVVLVVDGEEVDRTPLLAAAAVQAPTDTAGAAVADTIRAFARLAEQREAVAA</sequence>
<evidence type="ECO:0000256" key="5">
    <source>
        <dbReference type="ARBA" id="ARBA00022645"/>
    </source>
</evidence>
<feature type="chain" id="PRO_5016880886" description="serine-type D-Ala-D-Ala carboxypeptidase" evidence="17">
    <location>
        <begin position="21"/>
        <end position="434"/>
    </location>
</feature>
<dbReference type="InterPro" id="IPR012907">
    <property type="entry name" value="Peptidase_S11_C"/>
</dbReference>
<feature type="compositionally biased region" description="Low complexity" evidence="16">
    <location>
        <begin position="16"/>
        <end position="25"/>
    </location>
</feature>
<dbReference type="SMART" id="SM00936">
    <property type="entry name" value="PBP5_C"/>
    <property type="match status" value="1"/>
</dbReference>
<evidence type="ECO:0000256" key="4">
    <source>
        <dbReference type="ARBA" id="ARBA00012448"/>
    </source>
</evidence>
<keyword evidence="9" id="KW-0133">Cell shape</keyword>
<dbReference type="KEGG" id="euz:DVS28_a2086"/>
<feature type="active site" description="Acyl-ester intermediate" evidence="13">
    <location>
        <position position="109"/>
    </location>
</feature>
<dbReference type="PANTHER" id="PTHR21581:SF33">
    <property type="entry name" value="D-ALANYL-D-ALANINE CARBOXYPEPTIDASE DACB"/>
    <property type="match status" value="1"/>
</dbReference>